<gene>
    <name evidence="2" type="ORF">LV75_001709</name>
</gene>
<comment type="caution">
    <text evidence="2">The sequence shown here is derived from an EMBL/GenBank/DDBJ whole genome shotgun (WGS) entry which is preliminary data.</text>
</comment>
<proteinExistence type="predicted"/>
<name>A0ABT1IA39_9PSEU</name>
<dbReference type="EMBL" id="JAMTCO010000004">
    <property type="protein sequence ID" value="MCP2269221.1"/>
    <property type="molecule type" value="Genomic_DNA"/>
</dbReference>
<protein>
    <recommendedName>
        <fullName evidence="4">MarR family protein</fullName>
    </recommendedName>
</protein>
<dbReference type="SUPFAM" id="SSF46785">
    <property type="entry name" value="Winged helix' DNA-binding domain"/>
    <property type="match status" value="1"/>
</dbReference>
<feature type="region of interest" description="Disordered" evidence="1">
    <location>
        <begin position="1"/>
        <end position="20"/>
    </location>
</feature>
<dbReference type="Proteomes" id="UP001205185">
    <property type="component" value="Unassembled WGS sequence"/>
</dbReference>
<keyword evidence="3" id="KW-1185">Reference proteome</keyword>
<evidence type="ECO:0008006" key="4">
    <source>
        <dbReference type="Google" id="ProtNLM"/>
    </source>
</evidence>
<evidence type="ECO:0000313" key="2">
    <source>
        <dbReference type="EMBL" id="MCP2269221.1"/>
    </source>
</evidence>
<accession>A0ABT1IA39</accession>
<sequence length="261" mass="26922">MPNKNRIRTTRTTTSRPEPALRVVPDSAATATRTATEDKLWAVLHSNPGTAAVELSTSAGIGKSTAQKILARWAHEGSVTRTAGAAGGSGRAADLWTITDTAATDGVALDGGGAKHPVPTVGSGDEHVETDEPQENFAPDAPRPGVDTAVVPVETANAEPAVPDSAVTPTPADAIAARVEKAGRLASGALRGQVEDYLRDHPAQRFSPTEIARTLDGRSGGAVSNALDRLVADGVAVRVQDKPRRFALAPVEQPVTAALES</sequence>
<feature type="region of interest" description="Disordered" evidence="1">
    <location>
        <begin position="119"/>
        <end position="145"/>
    </location>
</feature>
<dbReference type="RefSeq" id="WP_253886229.1">
    <property type="nucleotide sequence ID" value="NZ_BAAAVB010000004.1"/>
</dbReference>
<reference evidence="2 3" key="1">
    <citation type="submission" date="2022-06" db="EMBL/GenBank/DDBJ databases">
        <title>Genomic Encyclopedia of Archaeal and Bacterial Type Strains, Phase II (KMG-II): from individual species to whole genera.</title>
        <authorList>
            <person name="Goeker M."/>
        </authorList>
    </citation>
    <scope>NUCLEOTIDE SEQUENCE [LARGE SCALE GENOMIC DNA]</scope>
    <source>
        <strain evidence="2 3">DSM 44255</strain>
    </source>
</reference>
<evidence type="ECO:0000313" key="3">
    <source>
        <dbReference type="Proteomes" id="UP001205185"/>
    </source>
</evidence>
<dbReference type="PROSITE" id="PS00123">
    <property type="entry name" value="ALKALINE_PHOSPHATASE"/>
    <property type="match status" value="1"/>
</dbReference>
<dbReference type="InterPro" id="IPR018299">
    <property type="entry name" value="Alkaline_phosphatase_AS"/>
</dbReference>
<organism evidence="2 3">
    <name type="scientific">Actinokineospora diospyrosa</name>
    <dbReference type="NCBI Taxonomy" id="103728"/>
    <lineage>
        <taxon>Bacteria</taxon>
        <taxon>Bacillati</taxon>
        <taxon>Actinomycetota</taxon>
        <taxon>Actinomycetes</taxon>
        <taxon>Pseudonocardiales</taxon>
        <taxon>Pseudonocardiaceae</taxon>
        <taxon>Actinokineospora</taxon>
    </lineage>
</organism>
<evidence type="ECO:0000256" key="1">
    <source>
        <dbReference type="SAM" id="MobiDB-lite"/>
    </source>
</evidence>
<dbReference type="InterPro" id="IPR036390">
    <property type="entry name" value="WH_DNA-bd_sf"/>
</dbReference>